<sequence length="426" mass="45250">MQNNHDLFQQAQKHIPGGVNSPVRAFKGVGGDPVFFREGKGAWLTDATGKKYVDYIGSWGPMIVGHAHQEVIDAVKEAVNHGLGFGAPTEIETTMADLVCELVPSMELVRMVSSGTEATMSAIRLARGYTGRDKIVKFEGCYHGHADSLLVKAGSGALTLGVPSSAGVPASLAEHTLTLRYNDLESVKACFKEAGDQIACIIIEPVAGNMNCIPPVPGFLQGLREICDEYGAVLIFDEVMTGFRVALGGAQAHYNITPDLTTFGKIIGGGLPVGAFGGKREVMEYIAPLGPVYQAGTLSGNPIAMAAGLTTLKLIQASGFHDALTKTTETLVSGLQELADKAGIPMTTNQVGGMFGLFFTEDSQVNYYEQVVACDQERFKHFFHLMLNNGVYLAPSAFEAGFVSAAHGEQEIEHTLSAAKATFAAL</sequence>
<dbReference type="PANTHER" id="PTHR43713:SF3">
    <property type="entry name" value="GLUTAMATE-1-SEMIALDEHYDE 2,1-AMINOMUTASE 1, CHLOROPLASTIC-RELATED"/>
    <property type="match status" value="1"/>
</dbReference>
<evidence type="ECO:0000313" key="8">
    <source>
        <dbReference type="EMBL" id="GLQ00049.1"/>
    </source>
</evidence>
<dbReference type="NCBIfam" id="NF000818">
    <property type="entry name" value="PRK00062.1"/>
    <property type="match status" value="1"/>
</dbReference>
<comment type="subcellular location">
    <subcellularLocation>
        <location evidence="7">Cytoplasm</location>
    </subcellularLocation>
</comment>
<comment type="similarity">
    <text evidence="3 7">Belongs to the class-III pyridoxal-phosphate-dependent aminotransferase family. HemL subfamily.</text>
</comment>
<comment type="cofactor">
    <cofactor evidence="1 7">
        <name>pyridoxal 5'-phosphate</name>
        <dbReference type="ChEBI" id="CHEBI:597326"/>
    </cofactor>
</comment>
<dbReference type="HAMAP" id="MF_00375">
    <property type="entry name" value="HemL_aminotrans_3"/>
    <property type="match status" value="1"/>
</dbReference>
<comment type="subunit">
    <text evidence="7">Homodimer.</text>
</comment>
<accession>A0ABQ5TVM1</accession>
<feature type="modified residue" description="N6-(pyridoxal phosphate)lysine" evidence="7">
    <location>
        <position position="265"/>
    </location>
</feature>
<dbReference type="EMBL" id="BSND01000005">
    <property type="protein sequence ID" value="GLQ00049.1"/>
    <property type="molecule type" value="Genomic_DNA"/>
</dbReference>
<dbReference type="NCBIfam" id="TIGR00713">
    <property type="entry name" value="hemL"/>
    <property type="match status" value="1"/>
</dbReference>
<comment type="pathway">
    <text evidence="2">Porphyrin-containing compound metabolism; protoporphyrin-IX biosynthesis; 5-aminolevulinate from L-glutamyl-tRNA(Glu): step 2/2.</text>
</comment>
<dbReference type="InterPro" id="IPR004639">
    <property type="entry name" value="4pyrrol_synth_GluAld_NH2Trfase"/>
</dbReference>
<evidence type="ECO:0000256" key="1">
    <source>
        <dbReference type="ARBA" id="ARBA00001933"/>
    </source>
</evidence>
<dbReference type="InterPro" id="IPR015424">
    <property type="entry name" value="PyrdxlP-dep_Trfase"/>
</dbReference>
<protein>
    <recommendedName>
        <fullName evidence="7">Glutamate-1-semialdehyde 2,1-aminomutase</fullName>
        <shortName evidence="7">GSA</shortName>
        <ecNumber evidence="7">5.4.3.8</ecNumber>
    </recommendedName>
    <alternativeName>
        <fullName evidence="7">Glutamate-1-semialdehyde aminotransferase</fullName>
        <shortName evidence="7">GSA-AT</shortName>
    </alternativeName>
</protein>
<dbReference type="Proteomes" id="UP001161423">
    <property type="component" value="Unassembled WGS sequence"/>
</dbReference>
<keyword evidence="4 7" id="KW-0663">Pyridoxal phosphate</keyword>
<evidence type="ECO:0000256" key="6">
    <source>
        <dbReference type="ARBA" id="ARBA00023244"/>
    </source>
</evidence>
<comment type="caution">
    <text evidence="8">The sequence shown here is derived from an EMBL/GenBank/DDBJ whole genome shotgun (WGS) entry which is preliminary data.</text>
</comment>
<dbReference type="PANTHER" id="PTHR43713">
    <property type="entry name" value="GLUTAMATE-1-SEMIALDEHYDE 2,1-AMINOMUTASE"/>
    <property type="match status" value="1"/>
</dbReference>
<reference evidence="8" key="2">
    <citation type="submission" date="2023-01" db="EMBL/GenBank/DDBJ databases">
        <title>Draft genome sequence of Methylophaga thalassica strain NBRC 102424.</title>
        <authorList>
            <person name="Sun Q."/>
            <person name="Mori K."/>
        </authorList>
    </citation>
    <scope>NUCLEOTIDE SEQUENCE</scope>
    <source>
        <strain evidence="8">NBRC 102424</strain>
    </source>
</reference>
<evidence type="ECO:0000256" key="4">
    <source>
        <dbReference type="ARBA" id="ARBA00022898"/>
    </source>
</evidence>
<evidence type="ECO:0000313" key="9">
    <source>
        <dbReference type="Proteomes" id="UP001161423"/>
    </source>
</evidence>
<dbReference type="PROSITE" id="PS00600">
    <property type="entry name" value="AA_TRANSFER_CLASS_3"/>
    <property type="match status" value="1"/>
</dbReference>
<proteinExistence type="inferred from homology"/>
<name>A0ABQ5TVM1_9GAMM</name>
<evidence type="ECO:0000256" key="7">
    <source>
        <dbReference type="HAMAP-Rule" id="MF_00375"/>
    </source>
</evidence>
<dbReference type="InterPro" id="IPR015422">
    <property type="entry name" value="PyrdxlP-dep_Trfase_small"/>
</dbReference>
<dbReference type="InterPro" id="IPR015421">
    <property type="entry name" value="PyrdxlP-dep_Trfase_major"/>
</dbReference>
<dbReference type="CDD" id="cd00610">
    <property type="entry name" value="OAT_like"/>
    <property type="match status" value="1"/>
</dbReference>
<evidence type="ECO:0000256" key="2">
    <source>
        <dbReference type="ARBA" id="ARBA00004819"/>
    </source>
</evidence>
<dbReference type="EC" id="5.4.3.8" evidence="7"/>
<dbReference type="InterPro" id="IPR049704">
    <property type="entry name" value="Aminotrans_3_PPA_site"/>
</dbReference>
<dbReference type="InterPro" id="IPR005814">
    <property type="entry name" value="Aminotrans_3"/>
</dbReference>
<dbReference type="Gene3D" id="3.40.640.10">
    <property type="entry name" value="Type I PLP-dependent aspartate aminotransferase-like (Major domain)"/>
    <property type="match status" value="1"/>
</dbReference>
<keyword evidence="6 7" id="KW-0627">Porphyrin biosynthesis</keyword>
<dbReference type="RefSeq" id="WP_284723181.1">
    <property type="nucleotide sequence ID" value="NZ_BSND01000005.1"/>
</dbReference>
<keyword evidence="9" id="KW-1185">Reference proteome</keyword>
<dbReference type="SUPFAM" id="SSF53383">
    <property type="entry name" value="PLP-dependent transferases"/>
    <property type="match status" value="1"/>
</dbReference>
<evidence type="ECO:0000256" key="5">
    <source>
        <dbReference type="ARBA" id="ARBA00023235"/>
    </source>
</evidence>
<evidence type="ECO:0000256" key="3">
    <source>
        <dbReference type="ARBA" id="ARBA00008981"/>
    </source>
</evidence>
<dbReference type="Gene3D" id="3.90.1150.10">
    <property type="entry name" value="Aspartate Aminotransferase, domain 1"/>
    <property type="match status" value="1"/>
</dbReference>
<reference evidence="8" key="1">
    <citation type="journal article" date="2014" name="Int. J. Syst. Evol. Microbiol.">
        <title>Complete genome of a new Firmicutes species belonging to the dominant human colonic microbiota ('Ruminococcus bicirculans') reveals two chromosomes and a selective capacity to utilize plant glucans.</title>
        <authorList>
            <consortium name="NISC Comparative Sequencing Program"/>
            <person name="Wegmann U."/>
            <person name="Louis P."/>
            <person name="Goesmann A."/>
            <person name="Henrissat B."/>
            <person name="Duncan S.H."/>
            <person name="Flint H.J."/>
        </authorList>
    </citation>
    <scope>NUCLEOTIDE SEQUENCE</scope>
    <source>
        <strain evidence="8">NBRC 102424</strain>
    </source>
</reference>
<keyword evidence="5 7" id="KW-0413">Isomerase</keyword>
<organism evidence="8 9">
    <name type="scientific">Methylophaga thalassica</name>
    <dbReference type="NCBI Taxonomy" id="40223"/>
    <lineage>
        <taxon>Bacteria</taxon>
        <taxon>Pseudomonadati</taxon>
        <taxon>Pseudomonadota</taxon>
        <taxon>Gammaproteobacteria</taxon>
        <taxon>Thiotrichales</taxon>
        <taxon>Piscirickettsiaceae</taxon>
        <taxon>Methylophaga</taxon>
    </lineage>
</organism>
<comment type="catalytic activity">
    <reaction evidence="7">
        <text>(S)-4-amino-5-oxopentanoate = 5-aminolevulinate</text>
        <dbReference type="Rhea" id="RHEA:14265"/>
        <dbReference type="ChEBI" id="CHEBI:57501"/>
        <dbReference type="ChEBI" id="CHEBI:356416"/>
        <dbReference type="EC" id="5.4.3.8"/>
    </reaction>
</comment>
<keyword evidence="7" id="KW-0963">Cytoplasm</keyword>
<dbReference type="Pfam" id="PF00202">
    <property type="entry name" value="Aminotran_3"/>
    <property type="match status" value="1"/>
</dbReference>
<gene>
    <name evidence="7 8" type="primary">hemL</name>
    <name evidence="8" type="ORF">GCM10007891_19020</name>
</gene>